<gene>
    <name evidence="1" type="ORF">METZ01_LOCUS492652</name>
</gene>
<dbReference type="EMBL" id="UINC01214528">
    <property type="protein sequence ID" value="SVE39798.1"/>
    <property type="molecule type" value="Genomic_DNA"/>
</dbReference>
<sequence length="81" mass="9184">EVFAVSLDDDESKFEKAIDGRKMDYLHHFDGKKWKNELAVLYDVHSIPASLLVDRKGIVRAVNVRGNALMRVAGALMREAR</sequence>
<organism evidence="1">
    <name type="scientific">marine metagenome</name>
    <dbReference type="NCBI Taxonomy" id="408172"/>
    <lineage>
        <taxon>unclassified sequences</taxon>
        <taxon>metagenomes</taxon>
        <taxon>ecological metagenomes</taxon>
    </lineage>
</organism>
<dbReference type="AlphaFoldDB" id="A0A383D7G3"/>
<feature type="non-terminal residue" evidence="1">
    <location>
        <position position="1"/>
    </location>
</feature>
<dbReference type="Gene3D" id="3.40.30.10">
    <property type="entry name" value="Glutaredoxin"/>
    <property type="match status" value="1"/>
</dbReference>
<reference evidence="1" key="1">
    <citation type="submission" date="2018-05" db="EMBL/GenBank/DDBJ databases">
        <authorList>
            <person name="Lanie J.A."/>
            <person name="Ng W.-L."/>
            <person name="Kazmierczak K.M."/>
            <person name="Andrzejewski T.M."/>
            <person name="Davidsen T.M."/>
            <person name="Wayne K.J."/>
            <person name="Tettelin H."/>
            <person name="Glass J.I."/>
            <person name="Rusch D."/>
            <person name="Podicherti R."/>
            <person name="Tsui H.-C.T."/>
            <person name="Winkler M.E."/>
        </authorList>
    </citation>
    <scope>NUCLEOTIDE SEQUENCE</scope>
</reference>
<proteinExistence type="predicted"/>
<protein>
    <submittedName>
        <fullName evidence="1">Uncharacterized protein</fullName>
    </submittedName>
</protein>
<evidence type="ECO:0000313" key="1">
    <source>
        <dbReference type="EMBL" id="SVE39798.1"/>
    </source>
</evidence>
<dbReference type="InterPro" id="IPR036249">
    <property type="entry name" value="Thioredoxin-like_sf"/>
</dbReference>
<dbReference type="SUPFAM" id="SSF52833">
    <property type="entry name" value="Thioredoxin-like"/>
    <property type="match status" value="1"/>
</dbReference>
<accession>A0A383D7G3</accession>
<name>A0A383D7G3_9ZZZZ</name>